<dbReference type="InterPro" id="IPR005153">
    <property type="entry name" value="MbtH-like_dom"/>
</dbReference>
<evidence type="ECO:0000313" key="5">
    <source>
        <dbReference type="Proteomes" id="UP000471120"/>
    </source>
</evidence>
<gene>
    <name evidence="4" type="ORF">DW322_01505</name>
</gene>
<dbReference type="PANTHER" id="PTHR38444:SF1">
    <property type="entry name" value="ENTEROBACTIN BIOSYNTHESIS PROTEIN YBDZ"/>
    <property type="match status" value="1"/>
</dbReference>
<evidence type="ECO:0000313" key="4">
    <source>
        <dbReference type="EMBL" id="TXG89161.1"/>
    </source>
</evidence>
<evidence type="ECO:0000259" key="3">
    <source>
        <dbReference type="SMART" id="SM00923"/>
    </source>
</evidence>
<dbReference type="Gene3D" id="3.90.820.10">
    <property type="entry name" value="Structural Genomics, Unknown Function 30-nov-00 1gh9 Mol_id"/>
    <property type="match status" value="1"/>
</dbReference>
<dbReference type="GO" id="GO:0019290">
    <property type="term" value="P:siderophore biosynthetic process"/>
    <property type="evidence" value="ECO:0007669"/>
    <property type="project" value="TreeGrafter"/>
</dbReference>
<feature type="domain" description="MbtH-like" evidence="3">
    <location>
        <begin position="4"/>
        <end position="54"/>
    </location>
</feature>
<dbReference type="InterPro" id="IPR038020">
    <property type="entry name" value="MbtH-like_sf"/>
</dbReference>
<dbReference type="FunFam" id="3.90.820.10:FF:000002">
    <property type="entry name" value="MbtH family protein"/>
    <property type="match status" value="1"/>
</dbReference>
<proteinExistence type="predicted"/>
<organism evidence="4 5">
    <name type="scientific">Rhodococcus rhodnii</name>
    <dbReference type="NCBI Taxonomy" id="38312"/>
    <lineage>
        <taxon>Bacteria</taxon>
        <taxon>Bacillati</taxon>
        <taxon>Actinomycetota</taxon>
        <taxon>Actinomycetes</taxon>
        <taxon>Mycobacteriales</taxon>
        <taxon>Nocardiaceae</taxon>
        <taxon>Rhodococcus</taxon>
    </lineage>
</organism>
<comment type="function">
    <text evidence="1">Could be involved in mycobactin synthesis.</text>
</comment>
<sequence>MSTNPFDDEDGRFYVLVNDEEQYSLWPTFSEVPTGWRVVFGEDSRAACLEYVEKNWTDMRPKSLRDAMEADEAARRAADAS</sequence>
<dbReference type="EMBL" id="QRCM01000001">
    <property type="protein sequence ID" value="TXG89161.1"/>
    <property type="molecule type" value="Genomic_DNA"/>
</dbReference>
<dbReference type="Proteomes" id="UP000471120">
    <property type="component" value="Unassembled WGS sequence"/>
</dbReference>
<dbReference type="GO" id="GO:0005829">
    <property type="term" value="C:cytosol"/>
    <property type="evidence" value="ECO:0007669"/>
    <property type="project" value="TreeGrafter"/>
</dbReference>
<dbReference type="SMART" id="SM00923">
    <property type="entry name" value="MbtH"/>
    <property type="match status" value="1"/>
</dbReference>
<reference evidence="4 5" key="1">
    <citation type="submission" date="2018-07" db="EMBL/GenBank/DDBJ databases">
        <title>Genome sequence of Rhodococcus rhodnii ATCC 35071 from Rhodnius prolixus.</title>
        <authorList>
            <person name="Patel V."/>
            <person name="Vogel K.J."/>
        </authorList>
    </citation>
    <scope>NUCLEOTIDE SEQUENCE [LARGE SCALE GENOMIC DNA]</scope>
    <source>
        <strain evidence="4 5">ATCC 35071</strain>
    </source>
</reference>
<evidence type="ECO:0000256" key="1">
    <source>
        <dbReference type="ARBA" id="ARBA00057165"/>
    </source>
</evidence>
<dbReference type="RefSeq" id="WP_010840282.1">
    <property type="nucleotide sequence ID" value="NZ_QRCM01000001.1"/>
</dbReference>
<accession>A0A6P2CBV3</accession>
<dbReference type="InterPro" id="IPR037407">
    <property type="entry name" value="MLP_fam"/>
</dbReference>
<comment type="caution">
    <text evidence="4">The sequence shown here is derived from an EMBL/GenBank/DDBJ whole genome shotgun (WGS) entry which is preliminary data.</text>
</comment>
<dbReference type="Pfam" id="PF03621">
    <property type="entry name" value="MbtH"/>
    <property type="match status" value="1"/>
</dbReference>
<protein>
    <recommendedName>
        <fullName evidence="2">Protein MbtH</fullName>
    </recommendedName>
</protein>
<name>A0A6P2CBV3_9NOCA</name>
<dbReference type="SUPFAM" id="SSF160582">
    <property type="entry name" value="MbtH-like"/>
    <property type="match status" value="1"/>
</dbReference>
<dbReference type="AlphaFoldDB" id="A0A6P2CBV3"/>
<dbReference type="PANTHER" id="PTHR38444">
    <property type="entry name" value="ENTEROBACTIN BIOSYNTHESIS PROTEIN YBDZ"/>
    <property type="match status" value="1"/>
</dbReference>
<evidence type="ECO:0000256" key="2">
    <source>
        <dbReference type="ARBA" id="ARBA00072114"/>
    </source>
</evidence>